<sequence>MAKRSMRTLKSICLRSVVIVHHAILSEEAIKLLPSALNSLIERLHFDIDHFVRSQSSVVHIEPEWISITDSFTIDYSRTFERCLNEIESPVDAFRFASINAQHQVCEAIWHRLNDEQRHYLARDSSVIVTASMWQCENGGANQFAYTAACEEAASMGWSRALLFWLAFIDPEHFCKEYPGFVLEEEMELQRYGVFHSVRADDGFQSMPHVEPLDLWAHLVILSILNRQWAILKLLPLDSVECAFHRFFPDGRIKASFLELLAMSPQQVQSKCRSVTRALLKWIPRLDREMLIYRIENNQLLKEFVN</sequence>
<proteinExistence type="predicted"/>
<keyword evidence="2" id="KW-1185">Reference proteome</keyword>
<protein>
    <submittedName>
        <fullName evidence="3">SOCS box domain-containing protein</fullName>
    </submittedName>
</protein>
<dbReference type="Proteomes" id="UP000267096">
    <property type="component" value="Unassembled WGS sequence"/>
</dbReference>
<dbReference type="EMBL" id="UYRR01039499">
    <property type="protein sequence ID" value="VDK76587.1"/>
    <property type="molecule type" value="Genomic_DNA"/>
</dbReference>
<dbReference type="WBParaSite" id="ASIM_0002102401-mRNA-1">
    <property type="protein sequence ID" value="ASIM_0002102401-mRNA-1"/>
    <property type="gene ID" value="ASIM_0002102401"/>
</dbReference>
<reference evidence="3" key="1">
    <citation type="submission" date="2017-02" db="UniProtKB">
        <authorList>
            <consortium name="WormBaseParasite"/>
        </authorList>
    </citation>
    <scope>IDENTIFICATION</scope>
</reference>
<evidence type="ECO:0000313" key="1">
    <source>
        <dbReference type="EMBL" id="VDK76587.1"/>
    </source>
</evidence>
<organism evidence="3">
    <name type="scientific">Anisakis simplex</name>
    <name type="common">Herring worm</name>
    <dbReference type="NCBI Taxonomy" id="6269"/>
    <lineage>
        <taxon>Eukaryota</taxon>
        <taxon>Metazoa</taxon>
        <taxon>Ecdysozoa</taxon>
        <taxon>Nematoda</taxon>
        <taxon>Chromadorea</taxon>
        <taxon>Rhabditida</taxon>
        <taxon>Spirurina</taxon>
        <taxon>Ascaridomorpha</taxon>
        <taxon>Ascaridoidea</taxon>
        <taxon>Anisakidae</taxon>
        <taxon>Anisakis</taxon>
        <taxon>Anisakis simplex complex</taxon>
    </lineage>
</organism>
<name>A0A0M3KJ52_ANISI</name>
<evidence type="ECO:0000313" key="2">
    <source>
        <dbReference type="Proteomes" id="UP000267096"/>
    </source>
</evidence>
<reference evidence="1 2" key="2">
    <citation type="submission" date="2018-11" db="EMBL/GenBank/DDBJ databases">
        <authorList>
            <consortium name="Pathogen Informatics"/>
        </authorList>
    </citation>
    <scope>NUCLEOTIDE SEQUENCE [LARGE SCALE GENOMIC DNA]</scope>
</reference>
<accession>A0A0M3KJ52</accession>
<dbReference type="AlphaFoldDB" id="A0A0M3KJ52"/>
<evidence type="ECO:0000313" key="3">
    <source>
        <dbReference type="WBParaSite" id="ASIM_0002102401-mRNA-1"/>
    </source>
</evidence>
<gene>
    <name evidence="1" type="ORF">ASIM_LOCUS20400</name>
</gene>